<evidence type="ECO:0000313" key="3">
    <source>
        <dbReference type="EMBL" id="GAD50506.1"/>
    </source>
</evidence>
<dbReference type="InterPro" id="IPR041489">
    <property type="entry name" value="PDZ_6"/>
</dbReference>
<accession>U2YAQ1</accession>
<dbReference type="InterPro" id="IPR001478">
    <property type="entry name" value="PDZ"/>
</dbReference>
<evidence type="ECO:0000313" key="4">
    <source>
        <dbReference type="Proteomes" id="UP000016568"/>
    </source>
</evidence>
<dbReference type="RefSeq" id="WP_021691324.1">
    <property type="nucleotide sequence ID" value="NZ_BASZ01000009.1"/>
</dbReference>
<keyword evidence="1" id="KW-1133">Transmembrane helix</keyword>
<dbReference type="Pfam" id="PF17820">
    <property type="entry name" value="PDZ_6"/>
    <property type="match status" value="1"/>
</dbReference>
<evidence type="ECO:0000259" key="2">
    <source>
        <dbReference type="PROSITE" id="PS50106"/>
    </source>
</evidence>
<proteinExistence type="predicted"/>
<keyword evidence="1" id="KW-0472">Membrane</keyword>
<dbReference type="KEGG" id="ntd:EGO55_05050"/>
<evidence type="ECO:0000256" key="1">
    <source>
        <dbReference type="SAM" id="Phobius"/>
    </source>
</evidence>
<dbReference type="AlphaFoldDB" id="U2YAQ1"/>
<protein>
    <recommendedName>
        <fullName evidence="2">PDZ domain-containing protein</fullName>
    </recommendedName>
</protein>
<keyword evidence="1" id="KW-0812">Transmembrane</keyword>
<feature type="domain" description="PDZ" evidence="2">
    <location>
        <begin position="55"/>
        <end position="108"/>
    </location>
</feature>
<dbReference type="EMBL" id="BASZ01000009">
    <property type="protein sequence ID" value="GAD50506.1"/>
    <property type="molecule type" value="Genomic_DNA"/>
</dbReference>
<dbReference type="InterPro" id="IPR036034">
    <property type="entry name" value="PDZ_sf"/>
</dbReference>
<reference evidence="3 4" key="1">
    <citation type="submission" date="2013-09" db="EMBL/GenBank/DDBJ databases">
        <title>Whole genome shotgun sequence of Novosphingobium tardaugens NBRC 16725.</title>
        <authorList>
            <person name="Isaki S."/>
            <person name="Hosoyama A."/>
            <person name="Tsuchikane K."/>
            <person name="Katsumata H."/>
            <person name="Ando Y."/>
            <person name="Yamazaki S."/>
            <person name="Fujita N."/>
        </authorList>
    </citation>
    <scope>NUCLEOTIDE SEQUENCE [LARGE SCALE GENOMIC DNA]</scope>
    <source>
        <strain evidence="3 4">NBRC 16725</strain>
    </source>
</reference>
<comment type="caution">
    <text evidence="3">The sequence shown here is derived from an EMBL/GenBank/DDBJ whole genome shotgun (WGS) entry which is preliminary data.</text>
</comment>
<dbReference type="Gene3D" id="2.30.42.10">
    <property type="match status" value="1"/>
</dbReference>
<sequence length="138" mass="14946">MGTIAKAIGRHGLIPWLALFLLVPVGAIALVGSPLGKAWLDRMAAYPDSRKFLPGITIEAALPRDRGFVITSIRSGSQADESGLVVGDVIVAIDNVRGLSIEQARSYLMHDKADEVRLRIVHDRHARNILLDRDGDSA</sequence>
<dbReference type="Proteomes" id="UP000016568">
    <property type="component" value="Unassembled WGS sequence"/>
</dbReference>
<dbReference type="SMART" id="SM00228">
    <property type="entry name" value="PDZ"/>
    <property type="match status" value="1"/>
</dbReference>
<keyword evidence="4" id="KW-1185">Reference proteome</keyword>
<name>U2YAQ1_9SPHN</name>
<dbReference type="SUPFAM" id="SSF50156">
    <property type="entry name" value="PDZ domain-like"/>
    <property type="match status" value="1"/>
</dbReference>
<gene>
    <name evidence="3" type="ORF">NT2_09_01140</name>
</gene>
<dbReference type="eggNOG" id="COG0750">
    <property type="taxonomic scope" value="Bacteria"/>
</dbReference>
<dbReference type="PROSITE" id="PS50106">
    <property type="entry name" value="PDZ"/>
    <property type="match status" value="1"/>
</dbReference>
<feature type="transmembrane region" description="Helical" evidence="1">
    <location>
        <begin position="13"/>
        <end position="33"/>
    </location>
</feature>
<organism evidence="3 4">
    <name type="scientific">Caenibius tardaugens NBRC 16725</name>
    <dbReference type="NCBI Taxonomy" id="1219035"/>
    <lineage>
        <taxon>Bacteria</taxon>
        <taxon>Pseudomonadati</taxon>
        <taxon>Pseudomonadota</taxon>
        <taxon>Alphaproteobacteria</taxon>
        <taxon>Sphingomonadales</taxon>
        <taxon>Erythrobacteraceae</taxon>
        <taxon>Caenibius</taxon>
    </lineage>
</organism>